<proteinExistence type="predicted"/>
<organism evidence="1">
    <name type="scientific">gut metagenome</name>
    <dbReference type="NCBI Taxonomy" id="749906"/>
    <lineage>
        <taxon>unclassified sequences</taxon>
        <taxon>metagenomes</taxon>
        <taxon>organismal metagenomes</taxon>
    </lineage>
</organism>
<comment type="caution">
    <text evidence="1">The sequence shown here is derived from an EMBL/GenBank/DDBJ whole genome shotgun (WGS) entry which is preliminary data.</text>
</comment>
<evidence type="ECO:0000313" key="1">
    <source>
        <dbReference type="EMBL" id="EJW99302.1"/>
    </source>
</evidence>
<gene>
    <name evidence="1" type="ORF">EVA_12589</name>
</gene>
<reference evidence="1" key="1">
    <citation type="journal article" date="2012" name="PLoS ONE">
        <title>Gene sets for utilization of primary and secondary nutrition supplies in the distal gut of endangered iberian lynx.</title>
        <authorList>
            <person name="Alcaide M."/>
            <person name="Messina E."/>
            <person name="Richter M."/>
            <person name="Bargiela R."/>
            <person name="Peplies J."/>
            <person name="Huws S.A."/>
            <person name="Newbold C.J."/>
            <person name="Golyshin P.N."/>
            <person name="Simon M.A."/>
            <person name="Lopez G."/>
            <person name="Yakimov M.M."/>
            <person name="Ferrer M."/>
        </authorList>
    </citation>
    <scope>NUCLEOTIDE SEQUENCE</scope>
</reference>
<name>J9GC10_9ZZZZ</name>
<accession>J9GC10</accession>
<sequence length="43" mass="4850">MQAVRKLTRLLPLSVLPICPPASWFPVRLSEVTSRIWKTAAIC</sequence>
<dbReference type="EMBL" id="AMCI01003867">
    <property type="protein sequence ID" value="EJW99302.1"/>
    <property type="molecule type" value="Genomic_DNA"/>
</dbReference>
<dbReference type="AlphaFoldDB" id="J9GC10"/>
<protein>
    <submittedName>
        <fullName evidence="1">Uncharacterized protein</fullName>
    </submittedName>
</protein>